<organism evidence="6 7">
    <name type="scientific">Sphaerobolus stellatus (strain SS14)</name>
    <dbReference type="NCBI Taxonomy" id="990650"/>
    <lineage>
        <taxon>Eukaryota</taxon>
        <taxon>Fungi</taxon>
        <taxon>Dikarya</taxon>
        <taxon>Basidiomycota</taxon>
        <taxon>Agaricomycotina</taxon>
        <taxon>Agaricomycetes</taxon>
        <taxon>Phallomycetidae</taxon>
        <taxon>Geastrales</taxon>
        <taxon>Sphaerobolaceae</taxon>
        <taxon>Sphaerobolus</taxon>
    </lineage>
</organism>
<gene>
    <name evidence="6" type="ORF">M422DRAFT_30520</name>
</gene>
<sequence>MPSRVTLTTLKPAPRSTHNQKRVGRGQGSGYGGTAGRGHKGQKSRSGNGKPKAGFSGGQTSFIKSIPKRGFVNPNARTWEPVNLDRLQSWINQGRISSTPEKPITVKELLFSGCVHNAQDGVKILGDGATHLTSPIHIIASRASKSAIKAIEEKGGYVYCKHYNPLGLRDCIKGNTENTSAAPTRKTDILWYTNWENRAYLSPEAIQKMPSSIVEDRWPVLSEQLNRYRNQEYIDRGGKRR</sequence>
<dbReference type="SUPFAM" id="SSF52080">
    <property type="entry name" value="Ribosomal proteins L15p and L18e"/>
    <property type="match status" value="1"/>
</dbReference>
<dbReference type="PANTHER" id="PTHR12934">
    <property type="entry name" value="50S RIBOSOMAL PROTEIN L15"/>
    <property type="match status" value="1"/>
</dbReference>
<dbReference type="Pfam" id="PF00828">
    <property type="entry name" value="Ribosomal_L27A"/>
    <property type="match status" value="1"/>
</dbReference>
<evidence type="ECO:0000259" key="5">
    <source>
        <dbReference type="Pfam" id="PF00828"/>
    </source>
</evidence>
<proteinExistence type="inferred from homology"/>
<dbReference type="Proteomes" id="UP000054279">
    <property type="component" value="Unassembled WGS sequence"/>
</dbReference>
<evidence type="ECO:0000313" key="6">
    <source>
        <dbReference type="EMBL" id="KIJ44395.1"/>
    </source>
</evidence>
<keyword evidence="3" id="KW-0687">Ribonucleoprotein</keyword>
<dbReference type="GO" id="GO:0003735">
    <property type="term" value="F:structural constituent of ribosome"/>
    <property type="evidence" value="ECO:0007669"/>
    <property type="project" value="InterPro"/>
</dbReference>
<dbReference type="GO" id="GO:0005762">
    <property type="term" value="C:mitochondrial large ribosomal subunit"/>
    <property type="evidence" value="ECO:0007669"/>
    <property type="project" value="TreeGrafter"/>
</dbReference>
<keyword evidence="7" id="KW-1185">Reference proteome</keyword>
<dbReference type="HOGENOM" id="CLU_055188_5_1_1"/>
<evidence type="ECO:0000313" key="7">
    <source>
        <dbReference type="Proteomes" id="UP000054279"/>
    </source>
</evidence>
<accession>A0A0C9VZ98</accession>
<dbReference type="AlphaFoldDB" id="A0A0C9VZ98"/>
<dbReference type="InterPro" id="IPR036227">
    <property type="entry name" value="Ribosomal_uL15/eL18_sf"/>
</dbReference>
<dbReference type="EMBL" id="KN837118">
    <property type="protein sequence ID" value="KIJ44395.1"/>
    <property type="molecule type" value="Genomic_DNA"/>
</dbReference>
<keyword evidence="2" id="KW-0689">Ribosomal protein</keyword>
<dbReference type="HAMAP" id="MF_01341">
    <property type="entry name" value="Ribosomal_uL15"/>
    <property type="match status" value="1"/>
</dbReference>
<dbReference type="OrthoDB" id="361383at2759"/>
<comment type="similarity">
    <text evidence="1">Belongs to the universal ribosomal protein uL15 family.</text>
</comment>
<evidence type="ECO:0000256" key="2">
    <source>
        <dbReference type="ARBA" id="ARBA00022980"/>
    </source>
</evidence>
<reference evidence="6 7" key="1">
    <citation type="submission" date="2014-06" db="EMBL/GenBank/DDBJ databases">
        <title>Evolutionary Origins and Diversification of the Mycorrhizal Mutualists.</title>
        <authorList>
            <consortium name="DOE Joint Genome Institute"/>
            <consortium name="Mycorrhizal Genomics Consortium"/>
            <person name="Kohler A."/>
            <person name="Kuo A."/>
            <person name="Nagy L.G."/>
            <person name="Floudas D."/>
            <person name="Copeland A."/>
            <person name="Barry K.W."/>
            <person name="Cichocki N."/>
            <person name="Veneault-Fourrey C."/>
            <person name="LaButti K."/>
            <person name="Lindquist E.A."/>
            <person name="Lipzen A."/>
            <person name="Lundell T."/>
            <person name="Morin E."/>
            <person name="Murat C."/>
            <person name="Riley R."/>
            <person name="Ohm R."/>
            <person name="Sun H."/>
            <person name="Tunlid A."/>
            <person name="Henrissat B."/>
            <person name="Grigoriev I.V."/>
            <person name="Hibbett D.S."/>
            <person name="Martin F."/>
        </authorList>
    </citation>
    <scope>NUCLEOTIDE SEQUENCE [LARGE SCALE GENOMIC DNA]</scope>
    <source>
        <strain evidence="6 7">SS14</strain>
    </source>
</reference>
<name>A0A0C9VZ98_SPHS4</name>
<dbReference type="InterPro" id="IPR021131">
    <property type="entry name" value="Ribosomal_uL15/eL18"/>
</dbReference>
<feature type="domain" description="Large ribosomal subunit protein uL15/eL18" evidence="5">
    <location>
        <begin position="81"/>
        <end position="158"/>
    </location>
</feature>
<dbReference type="GO" id="GO:0006412">
    <property type="term" value="P:translation"/>
    <property type="evidence" value="ECO:0007669"/>
    <property type="project" value="InterPro"/>
</dbReference>
<evidence type="ECO:0000256" key="1">
    <source>
        <dbReference type="ARBA" id="ARBA00007320"/>
    </source>
</evidence>
<feature type="region of interest" description="Disordered" evidence="4">
    <location>
        <begin position="1"/>
        <end position="61"/>
    </location>
</feature>
<dbReference type="PANTHER" id="PTHR12934:SF11">
    <property type="entry name" value="LARGE RIBOSOMAL SUBUNIT PROTEIN UL15M"/>
    <property type="match status" value="1"/>
</dbReference>
<dbReference type="InterPro" id="IPR005749">
    <property type="entry name" value="Ribosomal_uL15_bac-type"/>
</dbReference>
<feature type="compositionally biased region" description="Gly residues" evidence="4">
    <location>
        <begin position="25"/>
        <end position="36"/>
    </location>
</feature>
<evidence type="ECO:0000256" key="3">
    <source>
        <dbReference type="ARBA" id="ARBA00023274"/>
    </source>
</evidence>
<dbReference type="NCBIfam" id="TIGR01071">
    <property type="entry name" value="rplO_bact"/>
    <property type="match status" value="1"/>
</dbReference>
<evidence type="ECO:0000256" key="4">
    <source>
        <dbReference type="SAM" id="MobiDB-lite"/>
    </source>
</evidence>
<dbReference type="Gene3D" id="3.100.10.10">
    <property type="match status" value="1"/>
</dbReference>
<dbReference type="InterPro" id="IPR030878">
    <property type="entry name" value="Ribosomal_uL15"/>
</dbReference>
<protein>
    <recommendedName>
        <fullName evidence="5">Large ribosomal subunit protein uL15/eL18 domain-containing protein</fullName>
    </recommendedName>
</protein>